<comment type="caution">
    <text evidence="2">The sequence shown here is derived from an EMBL/GenBank/DDBJ whole genome shotgun (WGS) entry which is preliminary data.</text>
</comment>
<proteinExistence type="predicted"/>
<dbReference type="Proteomes" id="UP001187471">
    <property type="component" value="Unassembled WGS sequence"/>
</dbReference>
<dbReference type="GO" id="GO:0006508">
    <property type="term" value="P:proteolysis"/>
    <property type="evidence" value="ECO:0007669"/>
    <property type="project" value="InterPro"/>
</dbReference>
<protein>
    <recommendedName>
        <fullName evidence="1">Peptidase C1A papain C-terminal domain-containing protein</fullName>
    </recommendedName>
</protein>
<evidence type="ECO:0000313" key="3">
    <source>
        <dbReference type="Proteomes" id="UP001187471"/>
    </source>
</evidence>
<organism evidence="2 3">
    <name type="scientific">Escallonia rubra</name>
    <dbReference type="NCBI Taxonomy" id="112253"/>
    <lineage>
        <taxon>Eukaryota</taxon>
        <taxon>Viridiplantae</taxon>
        <taxon>Streptophyta</taxon>
        <taxon>Embryophyta</taxon>
        <taxon>Tracheophyta</taxon>
        <taxon>Spermatophyta</taxon>
        <taxon>Magnoliopsida</taxon>
        <taxon>eudicotyledons</taxon>
        <taxon>Gunneridae</taxon>
        <taxon>Pentapetalae</taxon>
        <taxon>asterids</taxon>
        <taxon>campanulids</taxon>
        <taxon>Escalloniales</taxon>
        <taxon>Escalloniaceae</taxon>
        <taxon>Escallonia</taxon>
    </lineage>
</organism>
<name>A0AA88RG99_9ASTE</name>
<gene>
    <name evidence="2" type="ORF">RJ640_013221</name>
</gene>
<dbReference type="GO" id="GO:0008234">
    <property type="term" value="F:cysteine-type peptidase activity"/>
    <property type="evidence" value="ECO:0007669"/>
    <property type="project" value="InterPro"/>
</dbReference>
<dbReference type="Gene3D" id="2.40.50.170">
    <property type="entry name" value="Cysteine proteinases. Chain C"/>
    <property type="match status" value="1"/>
</dbReference>
<dbReference type="EMBL" id="JAVXUO010001477">
    <property type="protein sequence ID" value="KAK2982011.1"/>
    <property type="molecule type" value="Genomic_DNA"/>
</dbReference>
<dbReference type="InterPro" id="IPR038765">
    <property type="entry name" value="Papain-like_cys_pep_sf"/>
</dbReference>
<feature type="domain" description="Peptidase C1A papain C-terminal" evidence="1">
    <location>
        <begin position="34"/>
        <end position="75"/>
    </location>
</feature>
<evidence type="ECO:0000313" key="2">
    <source>
        <dbReference type="EMBL" id="KAK2982011.1"/>
    </source>
</evidence>
<accession>A0AA88RG99</accession>
<reference evidence="2" key="1">
    <citation type="submission" date="2022-12" db="EMBL/GenBank/DDBJ databases">
        <title>Draft genome assemblies for two species of Escallonia (Escalloniales).</title>
        <authorList>
            <person name="Chanderbali A."/>
            <person name="Dervinis C."/>
            <person name="Anghel I."/>
            <person name="Soltis D."/>
            <person name="Soltis P."/>
            <person name="Zapata F."/>
        </authorList>
    </citation>
    <scope>NUCLEOTIDE SEQUENCE</scope>
    <source>
        <strain evidence="2">UCBG92.1500</strain>
        <tissue evidence="2">Leaf</tissue>
    </source>
</reference>
<dbReference type="AlphaFoldDB" id="A0AA88RG99"/>
<sequence length="318" mass="36035">MGEDRGYGRKMLSLELAPLHLKLHLPYNNSVNHLAAGYEIDEEGNVILIVKNSWGHKWGIHGYIFLKGGTSYRRGVLGVNLDVLYPIVCDYITPLTLELSKMGRVYTRHPDILTSSPPRILTPADFPQKVITPDGVPEYTFAECEEWRLPVPVQLTRAEKDWKSKSFVLCQIRTTVSFFVFDMSQILLPNGNASCLSRRHGAFGMQAGSRESIGQRPVLSVLYEIRMMSKMGRVYTRHPDILTFSPPRILTPADFPQKVITPEGVPEYTPDECEEWRLPFADSKEMGSKVNEYIEGGCLPLLVSPDRVLNWRKLDIAL</sequence>
<evidence type="ECO:0000259" key="1">
    <source>
        <dbReference type="Pfam" id="PF00112"/>
    </source>
</evidence>
<keyword evidence="3" id="KW-1185">Reference proteome</keyword>
<dbReference type="InterPro" id="IPR000668">
    <property type="entry name" value="Peptidase_C1A_C"/>
</dbReference>
<dbReference type="SUPFAM" id="SSF54001">
    <property type="entry name" value="Cysteine proteinases"/>
    <property type="match status" value="1"/>
</dbReference>
<dbReference type="Pfam" id="PF00112">
    <property type="entry name" value="Peptidase_C1"/>
    <property type="match status" value="1"/>
</dbReference>